<dbReference type="InterPro" id="IPR001138">
    <property type="entry name" value="Zn2Cys6_DnaBD"/>
</dbReference>
<organism evidence="5 6">
    <name type="scientific">Orbilia brochopaga</name>
    <dbReference type="NCBI Taxonomy" id="3140254"/>
    <lineage>
        <taxon>Eukaryota</taxon>
        <taxon>Fungi</taxon>
        <taxon>Dikarya</taxon>
        <taxon>Ascomycota</taxon>
        <taxon>Pezizomycotina</taxon>
        <taxon>Orbiliomycetes</taxon>
        <taxon>Orbiliales</taxon>
        <taxon>Orbiliaceae</taxon>
        <taxon>Orbilia</taxon>
    </lineage>
</organism>
<dbReference type="GO" id="GO:0000976">
    <property type="term" value="F:transcription cis-regulatory region binding"/>
    <property type="evidence" value="ECO:0007669"/>
    <property type="project" value="TreeGrafter"/>
</dbReference>
<comment type="subcellular location">
    <subcellularLocation>
        <location evidence="1">Nucleus</location>
    </subcellularLocation>
</comment>
<dbReference type="CDD" id="cd00067">
    <property type="entry name" value="GAL4"/>
    <property type="match status" value="1"/>
</dbReference>
<name>A0AAV9UCG0_9PEZI</name>
<keyword evidence="6" id="KW-1185">Reference proteome</keyword>
<feature type="domain" description="Zn(2)-C6 fungal-type" evidence="4">
    <location>
        <begin position="77"/>
        <end position="107"/>
    </location>
</feature>
<dbReference type="AlphaFoldDB" id="A0AAV9UCG0"/>
<dbReference type="Proteomes" id="UP001375240">
    <property type="component" value="Unassembled WGS sequence"/>
</dbReference>
<dbReference type="SUPFAM" id="SSF57701">
    <property type="entry name" value="Zn2/Cys6 DNA-binding domain"/>
    <property type="match status" value="1"/>
</dbReference>
<dbReference type="InterPro" id="IPR036864">
    <property type="entry name" value="Zn2-C6_fun-type_DNA-bd_sf"/>
</dbReference>
<dbReference type="Pfam" id="PF00172">
    <property type="entry name" value="Zn_clus"/>
    <property type="match status" value="1"/>
</dbReference>
<accession>A0AAV9UCG0</accession>
<dbReference type="PROSITE" id="PS50048">
    <property type="entry name" value="ZN2_CY6_FUNGAL_2"/>
    <property type="match status" value="1"/>
</dbReference>
<reference evidence="5 6" key="1">
    <citation type="submission" date="2019-10" db="EMBL/GenBank/DDBJ databases">
        <authorList>
            <person name="Palmer J.M."/>
        </authorList>
    </citation>
    <scope>NUCLEOTIDE SEQUENCE [LARGE SCALE GENOMIC DNA]</scope>
    <source>
        <strain evidence="5 6">TWF696</strain>
    </source>
</reference>
<comment type="caution">
    <text evidence="5">The sequence shown here is derived from an EMBL/GenBank/DDBJ whole genome shotgun (WGS) entry which is preliminary data.</text>
</comment>
<feature type="region of interest" description="Disordered" evidence="3">
    <location>
        <begin position="164"/>
        <end position="189"/>
    </location>
</feature>
<dbReference type="GO" id="GO:0000981">
    <property type="term" value="F:DNA-binding transcription factor activity, RNA polymerase II-specific"/>
    <property type="evidence" value="ECO:0007669"/>
    <property type="project" value="InterPro"/>
</dbReference>
<gene>
    <name evidence="5" type="ORF">TWF696_001188</name>
</gene>
<dbReference type="PANTHER" id="PTHR37534:SF10">
    <property type="entry name" value="ZN(II)2CYS6 TRANSCRIPTION FACTOR (EUROFUNG)"/>
    <property type="match status" value="1"/>
</dbReference>
<dbReference type="Gene3D" id="4.10.240.10">
    <property type="entry name" value="Zn(2)-C6 fungal-type DNA-binding domain"/>
    <property type="match status" value="1"/>
</dbReference>
<dbReference type="GO" id="GO:0008270">
    <property type="term" value="F:zinc ion binding"/>
    <property type="evidence" value="ECO:0007669"/>
    <property type="project" value="InterPro"/>
</dbReference>
<sequence length="668" mass="76603">MREMTETVAYYPAFVQPNQSGDRFHIFSNYSLATYNNRPLAMDQIDLGSGQRWQNAEIKLELSGPGEHIKHRRTRSGCFTCRARRVKCDETRPICERCAKGGRQCTFPDPAATPKSTRTRRKQPNTPSNFAQFEDKSPSPEDLDSDICFSDTYPTDLRFLSACPPDSSNPAQSVSGSVRSQRSLSPAMYNNDGYSESRYQLYNHSCRSDSVLPEADLAAHPPSQRNSHTPDVAFWLDYHRKHITFQHYLLKSDESDFFSNTLLSYAVRNEALLYSVVAFASLHYFIHETHAATTWEADQKGVETFFEYHNRAIVSLRESFQENLPPDVFTLLTVLQLATLEEYLGDWANLIEHRKGAYMILESLFSPQSILDTSEGYPIFSWFTRVDLSVSMISGQQTILDPEWYDAAYKSYQPQFARQANNTSWTFMNAESHCRYISMQVVNLLYARFNGLCDYASYENGMLLAMKDIDTFWEKYSDLESVIGFEGMDDSKAPSPYLCRMAYIYADIHALSMLVHHQRSVLHGYDKDYMSTHCSAIYDLVRSVTGGTWHQPALLLPFQLSLAMAAAFAPDEDIRIFLRSQFHEIEQAGFLYPIPFRSLLSKLWGDRTIRLEWLPENSDARARNAPPMNILSAMRALAEDRNKEMDLSNNPQRSQLMRNMFSFADLQA</sequence>
<feature type="region of interest" description="Disordered" evidence="3">
    <location>
        <begin position="106"/>
        <end position="145"/>
    </location>
</feature>
<protein>
    <recommendedName>
        <fullName evidence="4">Zn(2)-C6 fungal-type domain-containing protein</fullName>
    </recommendedName>
</protein>
<dbReference type="PANTHER" id="PTHR37534">
    <property type="entry name" value="TRANSCRIPTIONAL ACTIVATOR PROTEIN UGA3"/>
    <property type="match status" value="1"/>
</dbReference>
<evidence type="ECO:0000256" key="3">
    <source>
        <dbReference type="SAM" id="MobiDB-lite"/>
    </source>
</evidence>
<dbReference type="InterPro" id="IPR021858">
    <property type="entry name" value="Fun_TF"/>
</dbReference>
<dbReference type="GO" id="GO:0005634">
    <property type="term" value="C:nucleus"/>
    <property type="evidence" value="ECO:0007669"/>
    <property type="project" value="UniProtKB-SubCell"/>
</dbReference>
<evidence type="ECO:0000256" key="2">
    <source>
        <dbReference type="ARBA" id="ARBA00023242"/>
    </source>
</evidence>
<evidence type="ECO:0000313" key="5">
    <source>
        <dbReference type="EMBL" id="KAK6337705.1"/>
    </source>
</evidence>
<evidence type="ECO:0000259" key="4">
    <source>
        <dbReference type="PROSITE" id="PS50048"/>
    </source>
</evidence>
<dbReference type="PROSITE" id="PS00463">
    <property type="entry name" value="ZN2_CY6_FUNGAL_1"/>
    <property type="match status" value="1"/>
</dbReference>
<evidence type="ECO:0000313" key="6">
    <source>
        <dbReference type="Proteomes" id="UP001375240"/>
    </source>
</evidence>
<evidence type="ECO:0000256" key="1">
    <source>
        <dbReference type="ARBA" id="ARBA00004123"/>
    </source>
</evidence>
<dbReference type="GO" id="GO:0045944">
    <property type="term" value="P:positive regulation of transcription by RNA polymerase II"/>
    <property type="evidence" value="ECO:0007669"/>
    <property type="project" value="TreeGrafter"/>
</dbReference>
<dbReference type="Pfam" id="PF11951">
    <property type="entry name" value="Fungal_trans_2"/>
    <property type="match status" value="1"/>
</dbReference>
<keyword evidence="2" id="KW-0539">Nucleus</keyword>
<dbReference type="EMBL" id="JAVHNQ010000010">
    <property type="protein sequence ID" value="KAK6337705.1"/>
    <property type="molecule type" value="Genomic_DNA"/>
</dbReference>
<dbReference type="SMART" id="SM00066">
    <property type="entry name" value="GAL4"/>
    <property type="match status" value="1"/>
</dbReference>
<feature type="compositionally biased region" description="Low complexity" evidence="3">
    <location>
        <begin position="172"/>
        <end position="185"/>
    </location>
</feature>
<proteinExistence type="predicted"/>